<feature type="transmembrane region" description="Helical" evidence="10">
    <location>
        <begin position="12"/>
        <end position="36"/>
    </location>
</feature>
<evidence type="ECO:0000256" key="1">
    <source>
        <dbReference type="ARBA" id="ARBA00001971"/>
    </source>
</evidence>
<evidence type="ECO:0000256" key="7">
    <source>
        <dbReference type="ARBA" id="ARBA00023033"/>
    </source>
</evidence>
<dbReference type="GO" id="GO:0005506">
    <property type="term" value="F:iron ion binding"/>
    <property type="evidence" value="ECO:0007669"/>
    <property type="project" value="InterPro"/>
</dbReference>
<feature type="binding site" description="axial binding residue" evidence="8">
    <location>
        <position position="456"/>
    </location>
    <ligand>
        <name>heme</name>
        <dbReference type="ChEBI" id="CHEBI:30413"/>
    </ligand>
    <ligandPart>
        <name>Fe</name>
        <dbReference type="ChEBI" id="CHEBI:18248"/>
    </ligandPart>
</feature>
<dbReference type="SMR" id="A0AAD9SLP7"/>
<comment type="caution">
    <text evidence="11">The sequence shown here is derived from an EMBL/GenBank/DDBJ whole genome shotgun (WGS) entry which is preliminary data.</text>
</comment>
<evidence type="ECO:0000256" key="4">
    <source>
        <dbReference type="ARBA" id="ARBA00022723"/>
    </source>
</evidence>
<dbReference type="InterPro" id="IPR017972">
    <property type="entry name" value="Cyt_P450_CS"/>
</dbReference>
<keyword evidence="10" id="KW-0812">Transmembrane</keyword>
<evidence type="ECO:0000313" key="11">
    <source>
        <dbReference type="EMBL" id="KAK2610910.1"/>
    </source>
</evidence>
<keyword evidence="12" id="KW-1185">Reference proteome</keyword>
<proteinExistence type="inferred from homology"/>
<comment type="cofactor">
    <cofactor evidence="1 8">
        <name>heme</name>
        <dbReference type="ChEBI" id="CHEBI:30413"/>
    </cofactor>
</comment>
<evidence type="ECO:0000256" key="10">
    <source>
        <dbReference type="SAM" id="Phobius"/>
    </source>
</evidence>
<organism evidence="11 12">
    <name type="scientific">Phomopsis amygdali</name>
    <name type="common">Fusicoccum amygdali</name>
    <dbReference type="NCBI Taxonomy" id="1214568"/>
    <lineage>
        <taxon>Eukaryota</taxon>
        <taxon>Fungi</taxon>
        <taxon>Dikarya</taxon>
        <taxon>Ascomycota</taxon>
        <taxon>Pezizomycotina</taxon>
        <taxon>Sordariomycetes</taxon>
        <taxon>Sordariomycetidae</taxon>
        <taxon>Diaporthales</taxon>
        <taxon>Diaporthaceae</taxon>
        <taxon>Diaporthe</taxon>
    </lineage>
</organism>
<name>A0AAD9SLP7_PHOAM</name>
<keyword evidence="6 8" id="KW-0408">Iron</keyword>
<evidence type="ECO:0000256" key="2">
    <source>
        <dbReference type="ARBA" id="ARBA00010617"/>
    </source>
</evidence>
<evidence type="ECO:0000256" key="9">
    <source>
        <dbReference type="RuleBase" id="RU000461"/>
    </source>
</evidence>
<dbReference type="InterPro" id="IPR001128">
    <property type="entry name" value="Cyt_P450"/>
</dbReference>
<dbReference type="SUPFAM" id="SSF48264">
    <property type="entry name" value="Cytochrome P450"/>
    <property type="match status" value="1"/>
</dbReference>
<dbReference type="GO" id="GO:0016705">
    <property type="term" value="F:oxidoreductase activity, acting on paired donors, with incorporation or reduction of molecular oxygen"/>
    <property type="evidence" value="ECO:0007669"/>
    <property type="project" value="InterPro"/>
</dbReference>
<dbReference type="CDD" id="cd11041">
    <property type="entry name" value="CYP503A1-like"/>
    <property type="match status" value="1"/>
</dbReference>
<gene>
    <name evidence="11" type="ORF">N8I77_004299</name>
</gene>
<evidence type="ECO:0000256" key="6">
    <source>
        <dbReference type="ARBA" id="ARBA00023004"/>
    </source>
</evidence>
<dbReference type="Pfam" id="PF00067">
    <property type="entry name" value="p450"/>
    <property type="match status" value="1"/>
</dbReference>
<dbReference type="EMBL" id="JAUJFL010000002">
    <property type="protein sequence ID" value="KAK2610910.1"/>
    <property type="molecule type" value="Genomic_DNA"/>
</dbReference>
<keyword evidence="5 9" id="KW-0560">Oxidoreductase</keyword>
<keyword evidence="7 9" id="KW-0503">Monooxygenase</keyword>
<comment type="similarity">
    <text evidence="2 9">Belongs to the cytochrome P450 family.</text>
</comment>
<dbReference type="Gene3D" id="1.10.630.10">
    <property type="entry name" value="Cytochrome P450"/>
    <property type="match status" value="1"/>
</dbReference>
<keyword evidence="4 8" id="KW-0479">Metal-binding</keyword>
<dbReference type="GO" id="GO:0004497">
    <property type="term" value="F:monooxygenase activity"/>
    <property type="evidence" value="ECO:0007669"/>
    <property type="project" value="UniProtKB-KW"/>
</dbReference>
<dbReference type="AlphaFoldDB" id="A0AAD9SLP7"/>
<keyword evidence="3 8" id="KW-0349">Heme</keyword>
<evidence type="ECO:0000313" key="12">
    <source>
        <dbReference type="Proteomes" id="UP001265746"/>
    </source>
</evidence>
<dbReference type="InterPro" id="IPR002403">
    <property type="entry name" value="Cyt_P450_E_grp-IV"/>
</dbReference>
<keyword evidence="10" id="KW-0472">Membrane</keyword>
<evidence type="ECO:0000256" key="8">
    <source>
        <dbReference type="PIRSR" id="PIRSR602403-1"/>
    </source>
</evidence>
<protein>
    <submittedName>
        <fullName evidence="11">Uncharacterized protein</fullName>
    </submittedName>
</protein>
<evidence type="ECO:0000256" key="5">
    <source>
        <dbReference type="ARBA" id="ARBA00023002"/>
    </source>
</evidence>
<keyword evidence="10" id="KW-1133">Transmembrane helix</keyword>
<sequence>MAKFTVTSLERHLLLISTVIAVLAALIVSRGCNYLLKRWKLSAYPLYEDKKVTPIEELHSSRDLIAKGFAKSQGKEIWRINTTIGEVLVVSPKYIEKFRYGHGCSAAAYTERELPISAPGYEPFTFASNEWRQRNADIILHRLTGLVSNRKIELSEELSNALESRWTNSTDWHAVSLFQTMTAIVAQTTQYFFTNRELCRNDAYIQSLFAYSSLAFTEGRSLMKWPRVLHPLVARFHPASQNLQSALENVNKHIFPFVRERRAEISRRRFEAAQSGKETPLADEWVAWLDEKAGNEDYNPGVAMVSFSVASFHTTTDFMCQLLCDLARNPAIIEQLKEEASDVLRDHTWTKSSFARLDLMDRCMKESQRLKPIGAVFLKSRAQKDISVENGNIIPAGSLFVVSGHWMHDPAIYPEPEKFDPGRHLRHAEESKPNKPKQFTAVSPEHMGWGYGKHSCPGRFFAATVAKMLLTHILFKYEFKLPDGKLNQHAYEFTTEILVRRRIEEGALNLDSFDSIDR</sequence>
<reference evidence="11" key="1">
    <citation type="submission" date="2023-06" db="EMBL/GenBank/DDBJ databases">
        <authorList>
            <person name="Noh H."/>
        </authorList>
    </citation>
    <scope>NUCLEOTIDE SEQUENCE</scope>
    <source>
        <strain evidence="11">DUCC20226</strain>
    </source>
</reference>
<evidence type="ECO:0000256" key="3">
    <source>
        <dbReference type="ARBA" id="ARBA00022617"/>
    </source>
</evidence>
<dbReference type="PANTHER" id="PTHR46206">
    <property type="entry name" value="CYTOCHROME P450"/>
    <property type="match status" value="1"/>
</dbReference>
<dbReference type="PRINTS" id="PR00465">
    <property type="entry name" value="EP450IV"/>
</dbReference>
<accession>A0AAD9SLP7</accession>
<dbReference type="GO" id="GO:0020037">
    <property type="term" value="F:heme binding"/>
    <property type="evidence" value="ECO:0007669"/>
    <property type="project" value="InterPro"/>
</dbReference>
<dbReference type="InterPro" id="IPR036396">
    <property type="entry name" value="Cyt_P450_sf"/>
</dbReference>
<dbReference type="PROSITE" id="PS00086">
    <property type="entry name" value="CYTOCHROME_P450"/>
    <property type="match status" value="1"/>
</dbReference>
<dbReference type="Proteomes" id="UP001265746">
    <property type="component" value="Unassembled WGS sequence"/>
</dbReference>
<dbReference type="PANTHER" id="PTHR46206:SF2">
    <property type="entry name" value="CYTOCHROME P450 MONOOXYGENASE AUSG-RELATED"/>
    <property type="match status" value="1"/>
</dbReference>